<dbReference type="PANTHER" id="PTHR46112:SF3">
    <property type="entry name" value="AMINOPEPTIDASE YPDF"/>
    <property type="match status" value="1"/>
</dbReference>
<evidence type="ECO:0000256" key="4">
    <source>
        <dbReference type="ARBA" id="ARBA00023049"/>
    </source>
</evidence>
<keyword evidence="1" id="KW-0645">Protease</keyword>
<dbReference type="RefSeq" id="WP_146526363.1">
    <property type="nucleotide sequence ID" value="NZ_SJPV01000003.1"/>
</dbReference>
<dbReference type="Pfam" id="PF01321">
    <property type="entry name" value="Creatinase_N"/>
    <property type="match status" value="1"/>
</dbReference>
<dbReference type="Proteomes" id="UP000319143">
    <property type="component" value="Unassembled WGS sequence"/>
</dbReference>
<dbReference type="AlphaFoldDB" id="A0A5C6DUQ9"/>
<evidence type="ECO:0000256" key="5">
    <source>
        <dbReference type="RuleBase" id="RU000590"/>
    </source>
</evidence>
<keyword evidence="4" id="KW-0482">Metalloprotease</keyword>
<keyword evidence="9" id="KW-1185">Reference proteome</keyword>
<dbReference type="PANTHER" id="PTHR46112">
    <property type="entry name" value="AMINOPEPTIDASE"/>
    <property type="match status" value="1"/>
</dbReference>
<accession>A0A5C6DUQ9</accession>
<keyword evidence="2 5" id="KW-0479">Metal-binding</keyword>
<dbReference type="GO" id="GO:0046872">
    <property type="term" value="F:metal ion binding"/>
    <property type="evidence" value="ECO:0007669"/>
    <property type="project" value="UniProtKB-KW"/>
</dbReference>
<dbReference type="InterPro" id="IPR000587">
    <property type="entry name" value="Creatinase_N"/>
</dbReference>
<dbReference type="InterPro" id="IPR036005">
    <property type="entry name" value="Creatinase/aminopeptidase-like"/>
</dbReference>
<evidence type="ECO:0000259" key="6">
    <source>
        <dbReference type="Pfam" id="PF00557"/>
    </source>
</evidence>
<dbReference type="OrthoDB" id="9806388at2"/>
<dbReference type="EMBL" id="SJPV01000003">
    <property type="protein sequence ID" value="TWU39657.1"/>
    <property type="molecule type" value="Genomic_DNA"/>
</dbReference>
<feature type="domain" description="Creatinase N-terminal" evidence="7">
    <location>
        <begin position="4"/>
        <end position="131"/>
    </location>
</feature>
<dbReference type="InterPro" id="IPR029149">
    <property type="entry name" value="Creatin/AminoP/Spt16_N"/>
</dbReference>
<dbReference type="InterPro" id="IPR001131">
    <property type="entry name" value="Peptidase_M24B_aminopep-P_CS"/>
</dbReference>
<dbReference type="SUPFAM" id="SSF55920">
    <property type="entry name" value="Creatinase/aminopeptidase"/>
    <property type="match status" value="1"/>
</dbReference>
<feature type="domain" description="Peptidase M24" evidence="6">
    <location>
        <begin position="139"/>
        <end position="341"/>
    </location>
</feature>
<comment type="similarity">
    <text evidence="5">Belongs to the peptidase M24B family.</text>
</comment>
<dbReference type="Gene3D" id="3.40.350.10">
    <property type="entry name" value="Creatinase/prolidase N-terminal domain"/>
    <property type="match status" value="1"/>
</dbReference>
<name>A0A5C6DUQ9_9BACT</name>
<dbReference type="PROSITE" id="PS00491">
    <property type="entry name" value="PROLINE_PEPTIDASE"/>
    <property type="match status" value="1"/>
</dbReference>
<evidence type="ECO:0000313" key="9">
    <source>
        <dbReference type="Proteomes" id="UP000319143"/>
    </source>
</evidence>
<evidence type="ECO:0000256" key="3">
    <source>
        <dbReference type="ARBA" id="ARBA00022801"/>
    </source>
</evidence>
<dbReference type="CDD" id="cd01092">
    <property type="entry name" value="APP-like"/>
    <property type="match status" value="1"/>
</dbReference>
<dbReference type="EC" id="3.4.-.-" evidence="8"/>
<dbReference type="GO" id="GO:0008237">
    <property type="term" value="F:metallopeptidase activity"/>
    <property type="evidence" value="ECO:0007669"/>
    <property type="project" value="UniProtKB-KW"/>
</dbReference>
<organism evidence="8 9">
    <name type="scientific">Novipirellula artificiosorum</name>
    <dbReference type="NCBI Taxonomy" id="2528016"/>
    <lineage>
        <taxon>Bacteria</taxon>
        <taxon>Pseudomonadati</taxon>
        <taxon>Planctomycetota</taxon>
        <taxon>Planctomycetia</taxon>
        <taxon>Pirellulales</taxon>
        <taxon>Pirellulaceae</taxon>
        <taxon>Novipirellula</taxon>
    </lineage>
</organism>
<keyword evidence="3 8" id="KW-0378">Hydrolase</keyword>
<evidence type="ECO:0000259" key="7">
    <source>
        <dbReference type="Pfam" id="PF01321"/>
    </source>
</evidence>
<dbReference type="SUPFAM" id="SSF53092">
    <property type="entry name" value="Creatinase/prolidase N-terminal domain"/>
    <property type="match status" value="1"/>
</dbReference>
<evidence type="ECO:0000256" key="1">
    <source>
        <dbReference type="ARBA" id="ARBA00022670"/>
    </source>
</evidence>
<dbReference type="InterPro" id="IPR050659">
    <property type="entry name" value="Peptidase_M24B"/>
</dbReference>
<reference evidence="8 9" key="1">
    <citation type="submission" date="2019-02" db="EMBL/GenBank/DDBJ databases">
        <title>Deep-cultivation of Planctomycetes and their phenomic and genomic characterization uncovers novel biology.</title>
        <authorList>
            <person name="Wiegand S."/>
            <person name="Jogler M."/>
            <person name="Boedeker C."/>
            <person name="Pinto D."/>
            <person name="Vollmers J."/>
            <person name="Rivas-Marin E."/>
            <person name="Kohn T."/>
            <person name="Peeters S.H."/>
            <person name="Heuer A."/>
            <person name="Rast P."/>
            <person name="Oberbeckmann S."/>
            <person name="Bunk B."/>
            <person name="Jeske O."/>
            <person name="Meyerdierks A."/>
            <person name="Storesund J.E."/>
            <person name="Kallscheuer N."/>
            <person name="Luecker S."/>
            <person name="Lage O.M."/>
            <person name="Pohl T."/>
            <person name="Merkel B.J."/>
            <person name="Hornburger P."/>
            <person name="Mueller R.-W."/>
            <person name="Bruemmer F."/>
            <person name="Labrenz M."/>
            <person name="Spormann A.M."/>
            <person name="Op Den Camp H."/>
            <person name="Overmann J."/>
            <person name="Amann R."/>
            <person name="Jetten M.S.M."/>
            <person name="Mascher T."/>
            <person name="Medema M.H."/>
            <person name="Devos D.P."/>
            <person name="Kaster A.-K."/>
            <person name="Ovreas L."/>
            <person name="Rohde M."/>
            <person name="Galperin M.Y."/>
            <person name="Jogler C."/>
        </authorList>
    </citation>
    <scope>NUCLEOTIDE SEQUENCE [LARGE SCALE GENOMIC DNA]</scope>
    <source>
        <strain evidence="8 9">Poly41</strain>
    </source>
</reference>
<dbReference type="GO" id="GO:0006508">
    <property type="term" value="P:proteolysis"/>
    <property type="evidence" value="ECO:0007669"/>
    <property type="project" value="UniProtKB-KW"/>
</dbReference>
<dbReference type="Pfam" id="PF00557">
    <property type="entry name" value="Peptidase_M24"/>
    <property type="match status" value="1"/>
</dbReference>
<proteinExistence type="inferred from homology"/>
<dbReference type="Gene3D" id="3.90.230.10">
    <property type="entry name" value="Creatinase/methionine aminopeptidase superfamily"/>
    <property type="match status" value="1"/>
</dbReference>
<evidence type="ECO:0000313" key="8">
    <source>
        <dbReference type="EMBL" id="TWU39657.1"/>
    </source>
</evidence>
<dbReference type="InterPro" id="IPR000994">
    <property type="entry name" value="Pept_M24"/>
</dbReference>
<protein>
    <submittedName>
        <fullName evidence="8">Putative peptidase</fullName>
        <ecNumber evidence="8">3.4.-.-</ecNumber>
    </submittedName>
</protein>
<sequence>MNPRIEALRSLLDSLKVDAMLVTDEINVRYLSGFTGDSSYLLIGPSETRMLSDGRYEIQLAEECPGLQTLIRPPSQLLVDLVQEVINSSPYGPIGIEAGHVTLAQYREWCEKCPSVEWIETSSTVEQLRMVKDEGEIKIIREAVSIAERCFQSLMPMLTTKWTERQIAHELESRMRFLGAESASFKPIVALDAAAALPHYQPAEVNIPSTGTLLIDWGAKFQGYASDLTRTMTIGPISQAFQRVYSAVLEAQLAAIEAIRPGVEGKQVDAIARGMLEKAGFGNEFNHGLGHGIGLQIHESPRMSANCDQILQPGMIVTVEPGVYLRDQFGIRIEDDCLVTATGCEVLSGLAKGLDDCRVVL</sequence>
<evidence type="ECO:0000256" key="2">
    <source>
        <dbReference type="ARBA" id="ARBA00022723"/>
    </source>
</evidence>
<comment type="caution">
    <text evidence="8">The sequence shown here is derived from an EMBL/GenBank/DDBJ whole genome shotgun (WGS) entry which is preliminary data.</text>
</comment>
<gene>
    <name evidence="8" type="ORF">Poly41_25130</name>
</gene>